<keyword evidence="1" id="KW-1133">Transmembrane helix</keyword>
<protein>
    <recommendedName>
        <fullName evidence="4">DUF2157 domain-containing protein</fullName>
    </recommendedName>
</protein>
<gene>
    <name evidence="2" type="ORF">KHA91_06785</name>
</gene>
<keyword evidence="1" id="KW-0812">Transmembrane</keyword>
<dbReference type="AlphaFoldDB" id="A0A942Z3E4"/>
<comment type="caution">
    <text evidence="2">The sequence shown here is derived from an EMBL/GenBank/DDBJ whole genome shotgun (WGS) entry which is preliminary data.</text>
</comment>
<keyword evidence="3" id="KW-1185">Reference proteome</keyword>
<dbReference type="RefSeq" id="WP_213097413.1">
    <property type="nucleotide sequence ID" value="NZ_JAGYPN010000001.1"/>
</dbReference>
<dbReference type="Proteomes" id="UP000676456">
    <property type="component" value="Unassembled WGS sequence"/>
</dbReference>
<organism evidence="2 3">
    <name type="scientific">Lederbergia citrea</name>
    <dbReference type="NCBI Taxonomy" id="2833581"/>
    <lineage>
        <taxon>Bacteria</taxon>
        <taxon>Bacillati</taxon>
        <taxon>Bacillota</taxon>
        <taxon>Bacilli</taxon>
        <taxon>Bacillales</taxon>
        <taxon>Bacillaceae</taxon>
        <taxon>Lederbergia</taxon>
    </lineage>
</organism>
<accession>A0A942Z3E4</accession>
<proteinExistence type="predicted"/>
<evidence type="ECO:0000256" key="1">
    <source>
        <dbReference type="SAM" id="Phobius"/>
    </source>
</evidence>
<feature type="transmembrane region" description="Helical" evidence="1">
    <location>
        <begin position="160"/>
        <end position="179"/>
    </location>
</feature>
<keyword evidence="1" id="KW-0472">Membrane</keyword>
<name>A0A942Z3E4_9BACI</name>
<feature type="transmembrane region" description="Helical" evidence="1">
    <location>
        <begin position="81"/>
        <end position="101"/>
    </location>
</feature>
<feature type="transmembrane region" description="Helical" evidence="1">
    <location>
        <begin position="137"/>
        <end position="155"/>
    </location>
</feature>
<dbReference type="EMBL" id="JAGYPN010000001">
    <property type="protein sequence ID" value="MBS4222464.1"/>
    <property type="molecule type" value="Genomic_DNA"/>
</dbReference>
<feature type="transmembrane region" description="Helical" evidence="1">
    <location>
        <begin position="56"/>
        <end position="75"/>
    </location>
</feature>
<evidence type="ECO:0000313" key="2">
    <source>
        <dbReference type="EMBL" id="MBS4222464.1"/>
    </source>
</evidence>
<feature type="transmembrane region" description="Helical" evidence="1">
    <location>
        <begin position="108"/>
        <end position="125"/>
    </location>
</feature>
<evidence type="ECO:0000313" key="3">
    <source>
        <dbReference type="Proteomes" id="UP000676456"/>
    </source>
</evidence>
<sequence>MNDSRKKVILKEINFWKQNNMLPEQYCNYLIALYSEGDAQQQPKIKKRNMIYSNELLFSLLYLIIIAIAIVITYITDFLFGLQTLFLSILGVILLLSLYYYRRKKKNQLVINITGAFLVLLYTVQLNEAFFENNASTLYIMLFVNCLVWIVIGIWRKQPFFIIAGAIAITALLFLFFSGDKFLFYLR</sequence>
<reference evidence="2 3" key="1">
    <citation type="submission" date="2021-05" db="EMBL/GenBank/DDBJ databases">
        <title>Novel Bacillus species.</title>
        <authorList>
            <person name="Liu G."/>
        </authorList>
    </citation>
    <scope>NUCLEOTIDE SEQUENCE [LARGE SCALE GENOMIC DNA]</scope>
    <source>
        <strain evidence="2 3">FJAT-49682</strain>
    </source>
</reference>
<evidence type="ECO:0008006" key="4">
    <source>
        <dbReference type="Google" id="ProtNLM"/>
    </source>
</evidence>